<dbReference type="EMBL" id="JAHRIQ010061648">
    <property type="protein sequence ID" value="MEQ2241679.1"/>
    <property type="molecule type" value="Genomic_DNA"/>
</dbReference>
<sequence>MEVGPLCCGEGFFFLTRTLELIRVDWKMDPAKCRTTLSCSAVMVGLGLRLQKHGACSFFRGEERGEPKINQSVHLCSIPSTNGHKIWIMIKRMRFHIQASDG</sequence>
<reference evidence="1 2" key="1">
    <citation type="submission" date="2021-06" db="EMBL/GenBank/DDBJ databases">
        <authorList>
            <person name="Palmer J.M."/>
        </authorList>
    </citation>
    <scope>NUCLEOTIDE SEQUENCE [LARGE SCALE GENOMIC DNA]</scope>
    <source>
        <strain evidence="2">if_2019</strain>
        <tissue evidence="1">Muscle</tissue>
    </source>
</reference>
<organism evidence="1 2">
    <name type="scientific">Ilyodon furcidens</name>
    <name type="common">goldbreast splitfin</name>
    <dbReference type="NCBI Taxonomy" id="33524"/>
    <lineage>
        <taxon>Eukaryota</taxon>
        <taxon>Metazoa</taxon>
        <taxon>Chordata</taxon>
        <taxon>Craniata</taxon>
        <taxon>Vertebrata</taxon>
        <taxon>Euteleostomi</taxon>
        <taxon>Actinopterygii</taxon>
        <taxon>Neopterygii</taxon>
        <taxon>Teleostei</taxon>
        <taxon>Neoteleostei</taxon>
        <taxon>Acanthomorphata</taxon>
        <taxon>Ovalentaria</taxon>
        <taxon>Atherinomorphae</taxon>
        <taxon>Cyprinodontiformes</taxon>
        <taxon>Goodeidae</taxon>
        <taxon>Ilyodon</taxon>
    </lineage>
</organism>
<comment type="caution">
    <text evidence="1">The sequence shown here is derived from an EMBL/GenBank/DDBJ whole genome shotgun (WGS) entry which is preliminary data.</text>
</comment>
<gene>
    <name evidence="1" type="ORF">ILYODFUR_027845</name>
</gene>
<proteinExistence type="predicted"/>
<dbReference type="Proteomes" id="UP001482620">
    <property type="component" value="Unassembled WGS sequence"/>
</dbReference>
<protein>
    <submittedName>
        <fullName evidence="1">Uncharacterized protein</fullName>
    </submittedName>
</protein>
<evidence type="ECO:0000313" key="2">
    <source>
        <dbReference type="Proteomes" id="UP001482620"/>
    </source>
</evidence>
<keyword evidence="2" id="KW-1185">Reference proteome</keyword>
<accession>A0ABV0UA80</accession>
<evidence type="ECO:0000313" key="1">
    <source>
        <dbReference type="EMBL" id="MEQ2241679.1"/>
    </source>
</evidence>
<name>A0ABV0UA80_9TELE</name>